<protein>
    <submittedName>
        <fullName evidence="1">Uncharacterized protein</fullName>
    </submittedName>
</protein>
<dbReference type="EMBL" id="KQ090455">
    <property type="protein sequence ID" value="KMS95542.1"/>
    <property type="molecule type" value="Genomic_DNA"/>
</dbReference>
<gene>
    <name evidence="1" type="ORF">BVRB_007260</name>
</gene>
<sequence length="40" mass="4583">MPLNRYGSSSDSFTSPSSSLWNVEVQLRFHFILVLIIILD</sequence>
<evidence type="ECO:0000313" key="2">
    <source>
        <dbReference type="Proteomes" id="UP000035740"/>
    </source>
</evidence>
<dbReference type="AlphaFoldDB" id="A0A0J8B6Z4"/>
<keyword evidence="2" id="KW-1185">Reference proteome</keyword>
<dbReference type="OrthoDB" id="677315at2759"/>
<name>A0A0J8B6Z4_BETVV</name>
<proteinExistence type="predicted"/>
<organism evidence="1 2">
    <name type="scientific">Beta vulgaris subsp. vulgaris</name>
    <name type="common">Beet</name>
    <dbReference type="NCBI Taxonomy" id="3555"/>
    <lineage>
        <taxon>Eukaryota</taxon>
        <taxon>Viridiplantae</taxon>
        <taxon>Streptophyta</taxon>
        <taxon>Embryophyta</taxon>
        <taxon>Tracheophyta</taxon>
        <taxon>Spermatophyta</taxon>
        <taxon>Magnoliopsida</taxon>
        <taxon>eudicotyledons</taxon>
        <taxon>Gunneridae</taxon>
        <taxon>Pentapetalae</taxon>
        <taxon>Caryophyllales</taxon>
        <taxon>Chenopodiaceae</taxon>
        <taxon>Betoideae</taxon>
        <taxon>Beta</taxon>
    </lineage>
</organism>
<reference evidence="1 2" key="1">
    <citation type="journal article" date="2014" name="Nature">
        <title>The genome of the recently domesticated crop plant sugar beet (Beta vulgaris).</title>
        <authorList>
            <person name="Dohm J.C."/>
            <person name="Minoche A.E."/>
            <person name="Holtgrawe D."/>
            <person name="Capella-Gutierrez S."/>
            <person name="Zakrzewski F."/>
            <person name="Tafer H."/>
            <person name="Rupp O."/>
            <person name="Sorensen T.R."/>
            <person name="Stracke R."/>
            <person name="Reinhardt R."/>
            <person name="Goesmann A."/>
            <person name="Kraft T."/>
            <person name="Schulz B."/>
            <person name="Stadler P.F."/>
            <person name="Schmidt T."/>
            <person name="Gabaldon T."/>
            <person name="Lehrach H."/>
            <person name="Weisshaar B."/>
            <person name="Himmelbauer H."/>
        </authorList>
    </citation>
    <scope>NUCLEOTIDE SEQUENCE [LARGE SCALE GENOMIC DNA]</scope>
    <source>
        <tissue evidence="1">Taproot</tissue>
    </source>
</reference>
<accession>A0A0J8B6Z4</accession>
<evidence type="ECO:0000313" key="1">
    <source>
        <dbReference type="EMBL" id="KMS95542.1"/>
    </source>
</evidence>
<dbReference type="Gramene" id="KMS95542">
    <property type="protein sequence ID" value="KMS95542"/>
    <property type="gene ID" value="BVRB_007260"/>
</dbReference>
<dbReference type="Proteomes" id="UP000035740">
    <property type="component" value="Unassembled WGS sequence"/>
</dbReference>